<dbReference type="AlphaFoldDB" id="A0A3L7DW56"/>
<feature type="domain" description="MOSC" evidence="1">
    <location>
        <begin position="28"/>
        <end position="163"/>
    </location>
</feature>
<dbReference type="RefSeq" id="WP_117956366.1">
    <property type="nucleotide sequence ID" value="NZ_QRAN01000019.1"/>
</dbReference>
<dbReference type="Proteomes" id="UP000265509">
    <property type="component" value="Unassembled WGS sequence"/>
</dbReference>
<dbReference type="Pfam" id="PF03473">
    <property type="entry name" value="MOSC"/>
    <property type="match status" value="1"/>
</dbReference>
<dbReference type="GO" id="GO:0030151">
    <property type="term" value="F:molybdenum ion binding"/>
    <property type="evidence" value="ECO:0007669"/>
    <property type="project" value="InterPro"/>
</dbReference>
<reference evidence="2 3" key="1">
    <citation type="submission" date="2018-07" db="EMBL/GenBank/DDBJ databases">
        <title>Halioglobus sp. genome submission.</title>
        <authorList>
            <person name="Ye M.-Q."/>
            <person name="Du Z.-J."/>
        </authorList>
    </citation>
    <scope>NUCLEOTIDE SEQUENCE [LARGE SCALE GENOMIC DNA]</scope>
    <source>
        <strain evidence="2 3">U0301</strain>
    </source>
</reference>
<keyword evidence="3" id="KW-1185">Reference proteome</keyword>
<dbReference type="PANTHER" id="PTHR30212">
    <property type="entry name" value="PROTEIN YIIM"/>
    <property type="match status" value="1"/>
</dbReference>
<comment type="caution">
    <text evidence="2">The sequence shown here is derived from an EMBL/GenBank/DDBJ whole genome shotgun (WGS) entry which is preliminary data.</text>
</comment>
<sequence>MQVMSVNVARVREITFRGERHKTGIFKEPVPGPVAVNPLGLQGDRQCDLLNHGGEHKAVYGFALDHYGHWREVLDNPGLGPGAFGENLTVSGLDEETICLGDQVAIGSVLLEVSQPRVPCFKLGVALDDERAPALFTRHFHTGVYFRVLEEGELKRGDGAEVIYRHPAALSVHRLFRAFYDRDYPDRNSLLTAAMKLEVLAPEWQHKLRTRR</sequence>
<organism evidence="2 3">
    <name type="scientific">Seongchinamella sediminis</name>
    <dbReference type="NCBI Taxonomy" id="2283635"/>
    <lineage>
        <taxon>Bacteria</taxon>
        <taxon>Pseudomonadati</taxon>
        <taxon>Pseudomonadota</taxon>
        <taxon>Gammaproteobacteria</taxon>
        <taxon>Cellvibrionales</taxon>
        <taxon>Halieaceae</taxon>
        <taxon>Seongchinamella</taxon>
    </lineage>
</organism>
<dbReference type="OrthoDB" id="9786134at2"/>
<dbReference type="PROSITE" id="PS51340">
    <property type="entry name" value="MOSC"/>
    <property type="match status" value="1"/>
</dbReference>
<dbReference type="PANTHER" id="PTHR30212:SF2">
    <property type="entry name" value="PROTEIN YIIM"/>
    <property type="match status" value="1"/>
</dbReference>
<name>A0A3L7DW56_9GAMM</name>
<dbReference type="GO" id="GO:0030170">
    <property type="term" value="F:pyridoxal phosphate binding"/>
    <property type="evidence" value="ECO:0007669"/>
    <property type="project" value="InterPro"/>
</dbReference>
<dbReference type="InterPro" id="IPR005302">
    <property type="entry name" value="MoCF_Sase_C"/>
</dbReference>
<evidence type="ECO:0000259" key="1">
    <source>
        <dbReference type="PROSITE" id="PS51340"/>
    </source>
</evidence>
<dbReference type="Gene3D" id="2.40.33.20">
    <property type="entry name" value="PK beta-barrel domain-like"/>
    <property type="match status" value="1"/>
</dbReference>
<evidence type="ECO:0000313" key="3">
    <source>
        <dbReference type="Proteomes" id="UP000265509"/>
    </source>
</evidence>
<dbReference type="EMBL" id="QRAN01000019">
    <property type="protein sequence ID" value="RLQ20789.1"/>
    <property type="molecule type" value="Genomic_DNA"/>
</dbReference>
<protein>
    <submittedName>
        <fullName evidence="2">MOSC domain-containing protein</fullName>
    </submittedName>
</protein>
<evidence type="ECO:0000313" key="2">
    <source>
        <dbReference type="EMBL" id="RLQ20789.1"/>
    </source>
</evidence>
<gene>
    <name evidence="2" type="ORF">DWB85_15430</name>
</gene>
<proteinExistence type="predicted"/>
<accession>A0A3L7DW56</accession>
<dbReference type="InterPro" id="IPR052353">
    <property type="entry name" value="Benzoxazolinone_Detox_Enz"/>
</dbReference>
<dbReference type="GO" id="GO:0003824">
    <property type="term" value="F:catalytic activity"/>
    <property type="evidence" value="ECO:0007669"/>
    <property type="project" value="InterPro"/>
</dbReference>
<dbReference type="InterPro" id="IPR011037">
    <property type="entry name" value="Pyrv_Knase-like_insert_dom_sf"/>
</dbReference>
<dbReference type="SUPFAM" id="SSF50800">
    <property type="entry name" value="PK beta-barrel domain-like"/>
    <property type="match status" value="1"/>
</dbReference>